<dbReference type="Proteomes" id="UP000007575">
    <property type="component" value="Plasmid P2"/>
</dbReference>
<evidence type="ECO:0008006" key="4">
    <source>
        <dbReference type="Google" id="ProtNLM"/>
    </source>
</evidence>
<sequence length="167" mass="17469">MRRLVPGLFFLTVSALAAQTTTTAVPLNATTQSACQFDTANANATIDLPDYEAALAATYAPDQAQVSVSVYCNKGTPISARKLDGNALANSAATAVTLTLNLDGTAGSSTFDTRVWYVAGPTNAVASGVFKGAQRYVTVIHAGWPTTPQYRAPTGFYTGSVDFTVEF</sequence>
<dbReference type="KEGG" id="dgo:DGo_PB0280"/>
<feature type="signal peptide" evidence="1">
    <location>
        <begin position="1"/>
        <end position="17"/>
    </location>
</feature>
<dbReference type="EMBL" id="CP002193">
    <property type="protein sequence ID" value="AFD27549.1"/>
    <property type="molecule type" value="Genomic_DNA"/>
</dbReference>
<proteinExistence type="predicted"/>
<keyword evidence="2" id="KW-0614">Plasmid</keyword>
<feature type="chain" id="PRO_5003612153" description="Spore coat protein U domain-containing protein" evidence="1">
    <location>
        <begin position="18"/>
        <end position="167"/>
    </location>
</feature>
<dbReference type="HOGENOM" id="CLU_1591811_0_0_0"/>
<reference evidence="2 3" key="1">
    <citation type="journal article" date="2012" name="PLoS ONE">
        <title>Genome sequence and transcriptome analysis of the radioresistant bacterium Deinococcus gobiensis: insights into the extreme environmental adaptations.</title>
        <authorList>
            <person name="Yuan M."/>
            <person name="Chen M."/>
            <person name="Zhang W."/>
            <person name="Lu W."/>
            <person name="Wang J."/>
            <person name="Yang M."/>
            <person name="Zhao P."/>
            <person name="Tang R."/>
            <person name="Li X."/>
            <person name="Hao Y."/>
            <person name="Zhou Z."/>
            <person name="Zhan Y."/>
            <person name="Yu H."/>
            <person name="Teng C."/>
            <person name="Yan Y."/>
            <person name="Ping S."/>
            <person name="Wang Y."/>
            <person name="Lin M."/>
        </authorList>
    </citation>
    <scope>NUCLEOTIDE SEQUENCE [LARGE SCALE GENOMIC DNA]</scope>
    <source>
        <strain evidence="3">DSM 21396 / JCM 16679 / CGMCC 1.7299 / I-0</strain>
        <plasmid evidence="2">P2</plasmid>
    </source>
</reference>
<gene>
    <name evidence="2" type="ordered locus">DGo_PB0280</name>
</gene>
<accession>H8H202</accession>
<evidence type="ECO:0000313" key="3">
    <source>
        <dbReference type="Proteomes" id="UP000007575"/>
    </source>
</evidence>
<evidence type="ECO:0000256" key="1">
    <source>
        <dbReference type="SAM" id="SignalP"/>
    </source>
</evidence>
<dbReference type="AlphaFoldDB" id="H8H202"/>
<dbReference type="PATRIC" id="fig|745776.4.peg.3624"/>
<name>H8H202_DEIGI</name>
<organism evidence="2 3">
    <name type="scientific">Deinococcus gobiensis (strain DSM 21396 / JCM 16679 / CGMCC 1.7299 / I-0)</name>
    <dbReference type="NCBI Taxonomy" id="745776"/>
    <lineage>
        <taxon>Bacteria</taxon>
        <taxon>Thermotogati</taxon>
        <taxon>Deinococcota</taxon>
        <taxon>Deinococci</taxon>
        <taxon>Deinococcales</taxon>
        <taxon>Deinococcaceae</taxon>
        <taxon>Deinococcus</taxon>
    </lineage>
</organism>
<protein>
    <recommendedName>
        <fullName evidence="4">Spore coat protein U domain-containing protein</fullName>
    </recommendedName>
</protein>
<keyword evidence="1" id="KW-0732">Signal</keyword>
<evidence type="ECO:0000313" key="2">
    <source>
        <dbReference type="EMBL" id="AFD27549.1"/>
    </source>
</evidence>
<geneLocation type="plasmid" evidence="2 3">
    <name>P2</name>
</geneLocation>
<keyword evidence="3" id="KW-1185">Reference proteome</keyword>